<keyword evidence="9" id="KW-0809">Transit peptide</keyword>
<dbReference type="InterPro" id="IPR040255">
    <property type="entry name" value="Non-specific_endonuclease"/>
</dbReference>
<evidence type="ECO:0000259" key="16">
    <source>
        <dbReference type="SMART" id="SM00892"/>
    </source>
</evidence>
<dbReference type="FunFam" id="3.40.570.10:FF:000002">
    <property type="entry name" value="Endonuclease G, mitochondrial"/>
    <property type="match status" value="1"/>
</dbReference>
<evidence type="ECO:0000256" key="3">
    <source>
        <dbReference type="ARBA" id="ARBA00010052"/>
    </source>
</evidence>
<accession>A0A1S3DB61</accession>
<dbReference type="GO" id="GO:0005634">
    <property type="term" value="C:nucleus"/>
    <property type="evidence" value="ECO:0007669"/>
    <property type="project" value="TreeGrafter"/>
</dbReference>
<evidence type="ECO:0000256" key="6">
    <source>
        <dbReference type="ARBA" id="ARBA00022759"/>
    </source>
</evidence>
<dbReference type="EC" id="3.1.30.-" evidence="14"/>
<dbReference type="Proteomes" id="UP000079169">
    <property type="component" value="Unplaced"/>
</dbReference>
<dbReference type="InterPro" id="IPR020821">
    <property type="entry name" value="ENPP1-3/EXOG-like_nuc-like"/>
</dbReference>
<dbReference type="Pfam" id="PF01223">
    <property type="entry name" value="Endonuclease_NS"/>
    <property type="match status" value="1"/>
</dbReference>
<reference evidence="18" key="1">
    <citation type="submission" date="2025-08" db="UniProtKB">
        <authorList>
            <consortium name="RefSeq"/>
        </authorList>
    </citation>
    <scope>IDENTIFICATION</scope>
</reference>
<evidence type="ECO:0000256" key="11">
    <source>
        <dbReference type="ARBA" id="ARBA00023157"/>
    </source>
</evidence>
<keyword evidence="6 14" id="KW-0255">Endonuclease</keyword>
<comment type="similarity">
    <text evidence="3 14">Belongs to the DNA/RNA non-specific endonuclease family.</text>
</comment>
<dbReference type="OMA" id="YVMPNQV"/>
<dbReference type="GO" id="GO:0046872">
    <property type="term" value="F:metal ion binding"/>
    <property type="evidence" value="ECO:0007669"/>
    <property type="project" value="UniProtKB-KW"/>
</dbReference>
<dbReference type="PROSITE" id="PS01070">
    <property type="entry name" value="NUCLEASE_NON_SPEC"/>
    <property type="match status" value="1"/>
</dbReference>
<keyword evidence="5 13" id="KW-0479">Metal-binding</keyword>
<dbReference type="GO" id="GO:0005743">
    <property type="term" value="C:mitochondrial inner membrane"/>
    <property type="evidence" value="ECO:0007669"/>
    <property type="project" value="TreeGrafter"/>
</dbReference>
<dbReference type="SMART" id="SM00477">
    <property type="entry name" value="NUC"/>
    <property type="match status" value="1"/>
</dbReference>
<dbReference type="SUPFAM" id="SSF54060">
    <property type="entry name" value="His-Me finger endonucleases"/>
    <property type="match status" value="1"/>
</dbReference>
<dbReference type="Gene3D" id="3.40.570.10">
    <property type="entry name" value="Extracellular Endonuclease, subunit A"/>
    <property type="match status" value="1"/>
</dbReference>
<evidence type="ECO:0000256" key="9">
    <source>
        <dbReference type="ARBA" id="ARBA00022946"/>
    </source>
</evidence>
<evidence type="ECO:0000256" key="13">
    <source>
        <dbReference type="PIRSR" id="PIRSR640255-2"/>
    </source>
</evidence>
<evidence type="ECO:0000256" key="14">
    <source>
        <dbReference type="RuleBase" id="RU366055"/>
    </source>
</evidence>
<keyword evidence="7 14" id="KW-0378">Hydrolase</keyword>
<evidence type="ECO:0000259" key="15">
    <source>
        <dbReference type="SMART" id="SM00477"/>
    </source>
</evidence>
<proteinExistence type="inferred from homology"/>
<evidence type="ECO:0000256" key="7">
    <source>
        <dbReference type="ARBA" id="ARBA00022801"/>
    </source>
</evidence>
<keyword evidence="10" id="KW-0496">Mitochondrion</keyword>
<evidence type="ECO:0000256" key="4">
    <source>
        <dbReference type="ARBA" id="ARBA00022722"/>
    </source>
</evidence>
<dbReference type="GO" id="GO:0006309">
    <property type="term" value="P:apoptotic DNA fragmentation"/>
    <property type="evidence" value="ECO:0007669"/>
    <property type="project" value="TreeGrafter"/>
</dbReference>
<name>A0A1S3DB61_DIACI</name>
<dbReference type="AlphaFoldDB" id="A0A1S3DB61"/>
<evidence type="ECO:0000256" key="2">
    <source>
        <dbReference type="ARBA" id="ARBA00004173"/>
    </source>
</evidence>
<dbReference type="CDD" id="cd00091">
    <property type="entry name" value="NUC"/>
    <property type="match status" value="1"/>
</dbReference>
<dbReference type="STRING" id="121845.A0A1S3DB61"/>
<comment type="cofactor">
    <cofactor evidence="1 14">
        <name>Mg(2+)</name>
        <dbReference type="ChEBI" id="CHEBI:18420"/>
    </cofactor>
</comment>
<dbReference type="GeneID" id="103515098"/>
<keyword evidence="8" id="KW-0460">Magnesium</keyword>
<dbReference type="RefSeq" id="XP_008478270.1">
    <property type="nucleotide sequence ID" value="XM_008480048.3"/>
</dbReference>
<dbReference type="GO" id="GO:0000014">
    <property type="term" value="F:single-stranded DNA endodeoxyribonuclease activity"/>
    <property type="evidence" value="ECO:0007669"/>
    <property type="project" value="TreeGrafter"/>
</dbReference>
<evidence type="ECO:0000256" key="12">
    <source>
        <dbReference type="PIRSR" id="PIRSR640255-1"/>
    </source>
</evidence>
<dbReference type="InterPro" id="IPR044929">
    <property type="entry name" value="DNA/RNA_non-sp_Endonuclease_sf"/>
</dbReference>
<keyword evidence="11" id="KW-1015">Disulfide bond</keyword>
<protein>
    <recommendedName>
        <fullName evidence="14">Endonuclease</fullName>
        <ecNumber evidence="14">3.1.30.-</ecNumber>
    </recommendedName>
</protein>
<dbReference type="PANTHER" id="PTHR13966">
    <property type="entry name" value="ENDONUCLEASE RELATED"/>
    <property type="match status" value="1"/>
</dbReference>
<comment type="subcellular location">
    <subcellularLocation>
        <location evidence="2">Mitochondrion</location>
    </subcellularLocation>
</comment>
<feature type="domain" description="ENPP1-3/EXOG-like endonuclease/phosphodiesterase" evidence="15">
    <location>
        <begin position="80"/>
        <end position="290"/>
    </location>
</feature>
<evidence type="ECO:0000256" key="8">
    <source>
        <dbReference type="ARBA" id="ARBA00022842"/>
    </source>
</evidence>
<keyword evidence="17" id="KW-1185">Reference proteome</keyword>
<gene>
    <name evidence="18" type="primary">LOC103515098</name>
</gene>
<dbReference type="InterPro" id="IPR018524">
    <property type="entry name" value="DNA/RNA_endonuclease_AS"/>
</dbReference>
<dbReference type="PaxDb" id="121845-A0A1S3DB61"/>
<feature type="active site" description="Proton acceptor" evidence="12">
    <location>
        <position position="145"/>
    </location>
</feature>
<dbReference type="KEGG" id="dci:103515098"/>
<organism evidence="17 18">
    <name type="scientific">Diaphorina citri</name>
    <name type="common">Asian citrus psyllid</name>
    <dbReference type="NCBI Taxonomy" id="121845"/>
    <lineage>
        <taxon>Eukaryota</taxon>
        <taxon>Metazoa</taxon>
        <taxon>Ecdysozoa</taxon>
        <taxon>Arthropoda</taxon>
        <taxon>Hexapoda</taxon>
        <taxon>Insecta</taxon>
        <taxon>Pterygota</taxon>
        <taxon>Neoptera</taxon>
        <taxon>Paraneoptera</taxon>
        <taxon>Hemiptera</taxon>
        <taxon>Sternorrhyncha</taxon>
        <taxon>Psylloidea</taxon>
        <taxon>Psyllidae</taxon>
        <taxon>Diaphorininae</taxon>
        <taxon>Diaphorina</taxon>
    </lineage>
</organism>
<dbReference type="GO" id="GO:0003676">
    <property type="term" value="F:nucleic acid binding"/>
    <property type="evidence" value="ECO:0007669"/>
    <property type="project" value="InterPro"/>
</dbReference>
<evidence type="ECO:0000256" key="1">
    <source>
        <dbReference type="ARBA" id="ARBA00001946"/>
    </source>
</evidence>
<sequence length="300" mass="34065">MSKILRRRAQIFGLVGSAFVGGWCSKSLIDYFQSISSVSAKTLTPYENPNVPSIANSTKAQRISQIMKYGFPSLDSLRSFDDFVLSYDRRNRTAYWVFEHLTKENTAYSEAVNRSKSEFFEDDSIHEYFRGRNSDYKYSGYDRGHLAAAGNHKANQKHLDQTFVLSNISPQVGAGFNRDKWAELEKHSRKLLKQYPNVYVCTGPLYLPMKSPNGKKYVNYEVIGDSNVAVPTHFFKIIVAENENGKLVMENYVLPNAVISDSTPLTSFMVPLDSIQRAAGFLFFEKLDKSKLISVNNKKP</sequence>
<evidence type="ECO:0000256" key="5">
    <source>
        <dbReference type="ARBA" id="ARBA00022723"/>
    </source>
</evidence>
<evidence type="ECO:0000313" key="17">
    <source>
        <dbReference type="Proteomes" id="UP000079169"/>
    </source>
</evidence>
<keyword evidence="4 14" id="KW-0540">Nuclease</keyword>
<dbReference type="PANTHER" id="PTHR13966:SF5">
    <property type="entry name" value="ENDONUCLEASE G, MITOCHONDRIAL"/>
    <property type="match status" value="1"/>
</dbReference>
<feature type="binding site" evidence="13">
    <location>
        <position position="177"/>
    </location>
    <ligand>
        <name>Mg(2+)</name>
        <dbReference type="ChEBI" id="CHEBI:18420"/>
        <note>catalytic</note>
    </ligand>
</feature>
<dbReference type="SMART" id="SM00892">
    <property type="entry name" value="Endonuclease_NS"/>
    <property type="match status" value="1"/>
</dbReference>
<evidence type="ECO:0000256" key="10">
    <source>
        <dbReference type="ARBA" id="ARBA00023128"/>
    </source>
</evidence>
<dbReference type="InterPro" id="IPR001604">
    <property type="entry name" value="Endo_G_ENPP1-like_dom"/>
</dbReference>
<dbReference type="InterPro" id="IPR044925">
    <property type="entry name" value="His-Me_finger_sf"/>
</dbReference>
<dbReference type="OrthoDB" id="5418055at2759"/>
<evidence type="ECO:0000313" key="18">
    <source>
        <dbReference type="RefSeq" id="XP_008478270.1"/>
    </source>
</evidence>
<feature type="domain" description="DNA/RNA non-specific endonuclease/pyrophosphatase/phosphodiesterase" evidence="16">
    <location>
        <begin position="79"/>
        <end position="290"/>
    </location>
</feature>
<dbReference type="GO" id="GO:0004521">
    <property type="term" value="F:RNA endonuclease activity"/>
    <property type="evidence" value="ECO:0007669"/>
    <property type="project" value="TreeGrafter"/>
</dbReference>